<reference evidence="2 3" key="2">
    <citation type="submission" date="2019-09" db="EMBL/GenBank/DDBJ databases">
        <authorList>
            <person name="Jin C."/>
        </authorList>
    </citation>
    <scope>NUCLEOTIDE SEQUENCE [LARGE SCALE GENOMIC DNA]</scope>
    <source>
        <strain evidence="2 3">BN130099</strain>
    </source>
</reference>
<organism evidence="2 3">
    <name type="scientific">Nocardioides humilatus</name>
    <dbReference type="NCBI Taxonomy" id="2607660"/>
    <lineage>
        <taxon>Bacteria</taxon>
        <taxon>Bacillati</taxon>
        <taxon>Actinomycetota</taxon>
        <taxon>Actinomycetes</taxon>
        <taxon>Propionibacteriales</taxon>
        <taxon>Nocardioidaceae</taxon>
        <taxon>Nocardioides</taxon>
    </lineage>
</organism>
<dbReference type="Proteomes" id="UP000325003">
    <property type="component" value="Unassembled WGS sequence"/>
</dbReference>
<gene>
    <name evidence="2" type="ORF">F0U44_12575</name>
</gene>
<evidence type="ECO:0000256" key="1">
    <source>
        <dbReference type="SAM" id="MobiDB-lite"/>
    </source>
</evidence>
<proteinExistence type="predicted"/>
<keyword evidence="3" id="KW-1185">Reference proteome</keyword>
<evidence type="ECO:0000313" key="2">
    <source>
        <dbReference type="EMBL" id="KAA1419274.1"/>
    </source>
</evidence>
<sequence>MTIVVGVLLGIGLVSLIGGGLAAAFWFDRKRSIAVESEPERFPDGSVEQEERREWREHHDMS</sequence>
<accession>A0A5B1LFZ8</accession>
<protein>
    <submittedName>
        <fullName evidence="2">Uncharacterized protein</fullName>
    </submittedName>
</protein>
<comment type="caution">
    <text evidence="2">The sequence shown here is derived from an EMBL/GenBank/DDBJ whole genome shotgun (WGS) entry which is preliminary data.</text>
</comment>
<dbReference type="EMBL" id="VUJV01000003">
    <property type="protein sequence ID" value="KAA1419274.1"/>
    <property type="molecule type" value="Genomic_DNA"/>
</dbReference>
<dbReference type="RefSeq" id="WP_149728608.1">
    <property type="nucleotide sequence ID" value="NZ_VUJV01000003.1"/>
</dbReference>
<name>A0A5B1LFZ8_9ACTN</name>
<feature type="region of interest" description="Disordered" evidence="1">
    <location>
        <begin position="38"/>
        <end position="62"/>
    </location>
</feature>
<dbReference type="AlphaFoldDB" id="A0A5B1LFZ8"/>
<reference evidence="2 3" key="1">
    <citation type="submission" date="2019-09" db="EMBL/GenBank/DDBJ databases">
        <title>Nocardioides panacisoli sp. nov., isolated from the soil of a ginseng field.</title>
        <authorList>
            <person name="Cho C."/>
        </authorList>
    </citation>
    <scope>NUCLEOTIDE SEQUENCE [LARGE SCALE GENOMIC DNA]</scope>
    <source>
        <strain evidence="2 3">BN130099</strain>
    </source>
</reference>
<evidence type="ECO:0000313" key="3">
    <source>
        <dbReference type="Proteomes" id="UP000325003"/>
    </source>
</evidence>